<gene>
    <name evidence="1" type="ORF">NDU88_005996</name>
</gene>
<dbReference type="AlphaFoldDB" id="A0AAV7N7E4"/>
<accession>A0AAV7N7E4</accession>
<comment type="caution">
    <text evidence="1">The sequence shown here is derived from an EMBL/GenBank/DDBJ whole genome shotgun (WGS) entry which is preliminary data.</text>
</comment>
<dbReference type="Proteomes" id="UP001066276">
    <property type="component" value="Chromosome 9"/>
</dbReference>
<keyword evidence="2" id="KW-1185">Reference proteome</keyword>
<evidence type="ECO:0000313" key="1">
    <source>
        <dbReference type="EMBL" id="KAJ1108620.1"/>
    </source>
</evidence>
<organism evidence="1 2">
    <name type="scientific">Pleurodeles waltl</name>
    <name type="common">Iberian ribbed newt</name>
    <dbReference type="NCBI Taxonomy" id="8319"/>
    <lineage>
        <taxon>Eukaryota</taxon>
        <taxon>Metazoa</taxon>
        <taxon>Chordata</taxon>
        <taxon>Craniata</taxon>
        <taxon>Vertebrata</taxon>
        <taxon>Euteleostomi</taxon>
        <taxon>Amphibia</taxon>
        <taxon>Batrachia</taxon>
        <taxon>Caudata</taxon>
        <taxon>Salamandroidea</taxon>
        <taxon>Salamandridae</taxon>
        <taxon>Pleurodelinae</taxon>
        <taxon>Pleurodeles</taxon>
    </lineage>
</organism>
<name>A0AAV7N7E4_PLEWA</name>
<reference evidence="1" key="1">
    <citation type="journal article" date="2022" name="bioRxiv">
        <title>Sequencing and chromosome-scale assembly of the giantPleurodeles waltlgenome.</title>
        <authorList>
            <person name="Brown T."/>
            <person name="Elewa A."/>
            <person name="Iarovenko S."/>
            <person name="Subramanian E."/>
            <person name="Araus A.J."/>
            <person name="Petzold A."/>
            <person name="Susuki M."/>
            <person name="Suzuki K.-i.T."/>
            <person name="Hayashi T."/>
            <person name="Toyoda A."/>
            <person name="Oliveira C."/>
            <person name="Osipova E."/>
            <person name="Leigh N.D."/>
            <person name="Simon A."/>
            <person name="Yun M.H."/>
        </authorList>
    </citation>
    <scope>NUCLEOTIDE SEQUENCE</scope>
    <source>
        <strain evidence="1">20211129_DDA</strain>
        <tissue evidence="1">Liver</tissue>
    </source>
</reference>
<protein>
    <submittedName>
        <fullName evidence="1">Uncharacterized protein</fullName>
    </submittedName>
</protein>
<proteinExistence type="predicted"/>
<dbReference type="EMBL" id="JANPWB010000013">
    <property type="protein sequence ID" value="KAJ1108620.1"/>
    <property type="molecule type" value="Genomic_DNA"/>
</dbReference>
<sequence length="148" mass="16398">MEGAVRDGLRSVHIYLCGPRIFIRLAGRGLQAADSCPCCADGACDMRPCSHGAFDMCPPSGHAEHPWAKEGTGQITSKKLQPGTHPAQDQFGFQRKQPMCAGQEHDELHTFACICSATYKKHRDENYLAESFGRYMDYVRECASLDDE</sequence>
<evidence type="ECO:0000313" key="2">
    <source>
        <dbReference type="Proteomes" id="UP001066276"/>
    </source>
</evidence>